<name>A0A8I0EVD3_9ACTN</name>
<reference evidence="4" key="1">
    <citation type="submission" date="2020-09" db="EMBL/GenBank/DDBJ databases">
        <title>Novel species in genus Aeromicrobium.</title>
        <authorList>
            <person name="Zhang G."/>
        </authorList>
    </citation>
    <scope>NUCLEOTIDE SEQUENCE</scope>
    <source>
        <strain evidence="4">Zg-636</strain>
    </source>
</reference>
<evidence type="ECO:0008006" key="6">
    <source>
        <dbReference type="Google" id="ProtNLM"/>
    </source>
</evidence>
<sequence length="285" mass="27535">MTTRLVRALAAALLGVAAGVAGGTAPAHAAACAPGTGVTVVVNGSVGCDRDGGGRASDNFSDAGHTLKYASRAPGFVCRVDGAPASDPCVEASPNDAYWGLFWSDGKSGSWVYSSLGVTSLKVPTGGSVAFVFQRSQRRTLPSVPAPVATAKAPERPAPSDAGATKKPPRSSDGGTTAKDAPVAKSRPGATAAPGSVTTVPSAAPTGTPTTPGPTASSSATAPTTATSAPGDAIGAAGGADRSVRPAAAETDAAGTGAPVIAAAIAVGVVLAAAAGIVWRRRRGV</sequence>
<dbReference type="Proteomes" id="UP000620591">
    <property type="component" value="Unassembled WGS sequence"/>
</dbReference>
<feature type="compositionally biased region" description="Low complexity" evidence="1">
    <location>
        <begin position="197"/>
        <end position="243"/>
    </location>
</feature>
<protein>
    <recommendedName>
        <fullName evidence="6">DUF4430 domain-containing protein</fullName>
    </recommendedName>
</protein>
<evidence type="ECO:0000256" key="2">
    <source>
        <dbReference type="SAM" id="Phobius"/>
    </source>
</evidence>
<gene>
    <name evidence="4" type="ORF">IBG24_06950</name>
</gene>
<feature type="chain" id="PRO_5034288207" description="DUF4430 domain-containing protein" evidence="3">
    <location>
        <begin position="30"/>
        <end position="285"/>
    </location>
</feature>
<evidence type="ECO:0000256" key="3">
    <source>
        <dbReference type="SAM" id="SignalP"/>
    </source>
</evidence>
<comment type="caution">
    <text evidence="4">The sequence shown here is derived from an EMBL/GenBank/DDBJ whole genome shotgun (WGS) entry which is preliminary data.</text>
</comment>
<accession>A0A8I0EVD3</accession>
<keyword evidence="2" id="KW-0472">Membrane</keyword>
<feature type="transmembrane region" description="Helical" evidence="2">
    <location>
        <begin position="260"/>
        <end position="279"/>
    </location>
</feature>
<keyword evidence="2" id="KW-0812">Transmembrane</keyword>
<feature type="region of interest" description="Disordered" evidence="1">
    <location>
        <begin position="141"/>
        <end position="243"/>
    </location>
</feature>
<feature type="signal peptide" evidence="3">
    <location>
        <begin position="1"/>
        <end position="29"/>
    </location>
</feature>
<dbReference type="EMBL" id="JACTVM010000002">
    <property type="protein sequence ID" value="MBC9226046.1"/>
    <property type="molecule type" value="Genomic_DNA"/>
</dbReference>
<evidence type="ECO:0000313" key="4">
    <source>
        <dbReference type="EMBL" id="MBC9226046.1"/>
    </source>
</evidence>
<dbReference type="RefSeq" id="WP_187769085.1">
    <property type="nucleotide sequence ID" value="NZ_JACTVM010000002.1"/>
</dbReference>
<proteinExistence type="predicted"/>
<keyword evidence="2" id="KW-1133">Transmembrane helix</keyword>
<evidence type="ECO:0000313" key="5">
    <source>
        <dbReference type="Proteomes" id="UP000620591"/>
    </source>
</evidence>
<keyword evidence="3" id="KW-0732">Signal</keyword>
<evidence type="ECO:0000256" key="1">
    <source>
        <dbReference type="SAM" id="MobiDB-lite"/>
    </source>
</evidence>
<organism evidence="4 5">
    <name type="scientific">Aeromicrobium senzhongii</name>
    <dbReference type="NCBI Taxonomy" id="2663859"/>
    <lineage>
        <taxon>Bacteria</taxon>
        <taxon>Bacillati</taxon>
        <taxon>Actinomycetota</taxon>
        <taxon>Actinomycetes</taxon>
        <taxon>Propionibacteriales</taxon>
        <taxon>Nocardioidaceae</taxon>
        <taxon>Aeromicrobium</taxon>
    </lineage>
</organism>
<dbReference type="AlphaFoldDB" id="A0A8I0EVD3"/>